<keyword evidence="2" id="KW-0813">Transport</keyword>
<accession>A0A7C8NXP0</accession>
<name>A0A7C8NXP0_ORBOL</name>
<feature type="transmembrane region" description="Helical" evidence="7">
    <location>
        <begin position="294"/>
        <end position="319"/>
    </location>
</feature>
<feature type="transmembrane region" description="Helical" evidence="7">
    <location>
        <begin position="159"/>
        <end position="183"/>
    </location>
</feature>
<sequence length="526" mass="57972">MELISHNNTDQYLDLKSEPSTRLASSPAHDPRSGDAALAFIRQQRALHSDAAPVDEKELLKKIDYRIVPIMFACYTMQFIDKVNINYAAVMGLNQDLRLKGNEFSWCATAFFIAFLFAEIPTGIILQKLPTAKYLGFSVIMWGITTACTAACHDFAGLLIVRIFLGAFEAAIAPCLILITSMWYTKSEQVPRMSLWYSGLGIGQIFGGLVSYGFQHVESSFASWRVMFLALGGVTTAIGIWTLWKLPDTPMSSTWLTEQERLAVLEKVEKNQTGVSSTEFKPNQLKEVFTDPQIWALVLFTILISISSGVITTYSATVIRSFGYTPRLTALLNMPSGVVSILSTVLSGIIVGRSSTRSLWIAGLCIPGIVGGSLMSFLSDRQKAGNLIGIYLVNAITATLILVYTWLAANVAGHTKRIAASVVVSGSFSIGSIIGPMTFQAKDAPGYFPAKVTVLATQGAAAMVALALRFYYDFENRRRDRIERENAGEDKSETMSNVEWMNRMPIKDDRVYLRLKHRILTGPFAP</sequence>
<dbReference type="FunFam" id="1.20.1250.20:FF:000064">
    <property type="entry name" value="MFS allantoate transporter"/>
    <property type="match status" value="1"/>
</dbReference>
<dbReference type="Proteomes" id="UP000480548">
    <property type="component" value="Unassembled WGS sequence"/>
</dbReference>
<comment type="similarity">
    <text evidence="6">Belongs to the major facilitator superfamily. Allantoate permease family.</text>
</comment>
<evidence type="ECO:0000256" key="5">
    <source>
        <dbReference type="ARBA" id="ARBA00023136"/>
    </source>
</evidence>
<evidence type="ECO:0000259" key="8">
    <source>
        <dbReference type="PROSITE" id="PS50850"/>
    </source>
</evidence>
<feature type="transmembrane region" description="Helical" evidence="7">
    <location>
        <begin position="104"/>
        <end position="126"/>
    </location>
</feature>
<evidence type="ECO:0000313" key="9">
    <source>
        <dbReference type="EMBL" id="KAF3139560.1"/>
    </source>
</evidence>
<feature type="transmembrane region" description="Helical" evidence="7">
    <location>
        <begin position="331"/>
        <end position="352"/>
    </location>
</feature>
<dbReference type="EMBL" id="WIQZ01000019">
    <property type="protein sequence ID" value="KAF3139560.1"/>
    <property type="molecule type" value="Genomic_DNA"/>
</dbReference>
<evidence type="ECO:0000256" key="4">
    <source>
        <dbReference type="ARBA" id="ARBA00022989"/>
    </source>
</evidence>
<dbReference type="InterPro" id="IPR020846">
    <property type="entry name" value="MFS_dom"/>
</dbReference>
<comment type="subcellular location">
    <subcellularLocation>
        <location evidence="1">Membrane</location>
        <topology evidence="1">Multi-pass membrane protein</topology>
    </subcellularLocation>
</comment>
<dbReference type="GO" id="GO:0022857">
    <property type="term" value="F:transmembrane transporter activity"/>
    <property type="evidence" value="ECO:0007669"/>
    <property type="project" value="InterPro"/>
</dbReference>
<feature type="transmembrane region" description="Helical" evidence="7">
    <location>
        <begin position="195"/>
        <end position="214"/>
    </location>
</feature>
<keyword evidence="4 7" id="KW-1133">Transmembrane helix</keyword>
<keyword evidence="3 7" id="KW-0812">Transmembrane</keyword>
<feature type="transmembrane region" description="Helical" evidence="7">
    <location>
        <begin position="358"/>
        <end position="378"/>
    </location>
</feature>
<dbReference type="PANTHER" id="PTHR43791">
    <property type="entry name" value="PERMEASE-RELATED"/>
    <property type="match status" value="1"/>
</dbReference>
<dbReference type="Pfam" id="PF07690">
    <property type="entry name" value="MFS_1"/>
    <property type="match status" value="1"/>
</dbReference>
<feature type="transmembrane region" description="Helical" evidence="7">
    <location>
        <begin position="452"/>
        <end position="472"/>
    </location>
</feature>
<dbReference type="PROSITE" id="PS50850">
    <property type="entry name" value="MFS"/>
    <property type="match status" value="1"/>
</dbReference>
<feature type="transmembrane region" description="Helical" evidence="7">
    <location>
        <begin position="226"/>
        <end position="244"/>
    </location>
</feature>
<gene>
    <name evidence="9" type="ORF">TWF703_003749</name>
</gene>
<evidence type="ECO:0000256" key="7">
    <source>
        <dbReference type="SAM" id="Phobius"/>
    </source>
</evidence>
<comment type="caution">
    <text evidence="9">The sequence shown here is derived from an EMBL/GenBank/DDBJ whole genome shotgun (WGS) entry which is preliminary data.</text>
</comment>
<dbReference type="GO" id="GO:0016020">
    <property type="term" value="C:membrane"/>
    <property type="evidence" value="ECO:0007669"/>
    <property type="project" value="UniProtKB-SubCell"/>
</dbReference>
<evidence type="ECO:0000256" key="6">
    <source>
        <dbReference type="ARBA" id="ARBA00037968"/>
    </source>
</evidence>
<dbReference type="InterPro" id="IPR036259">
    <property type="entry name" value="MFS_trans_sf"/>
</dbReference>
<evidence type="ECO:0000256" key="3">
    <source>
        <dbReference type="ARBA" id="ARBA00022692"/>
    </source>
</evidence>
<evidence type="ECO:0000256" key="2">
    <source>
        <dbReference type="ARBA" id="ARBA00022448"/>
    </source>
</evidence>
<dbReference type="InterPro" id="IPR011701">
    <property type="entry name" value="MFS"/>
</dbReference>
<feature type="domain" description="Major facilitator superfamily (MFS) profile" evidence="8">
    <location>
        <begin position="67"/>
        <end position="477"/>
    </location>
</feature>
<evidence type="ECO:0000256" key="1">
    <source>
        <dbReference type="ARBA" id="ARBA00004141"/>
    </source>
</evidence>
<evidence type="ECO:0000313" key="10">
    <source>
        <dbReference type="Proteomes" id="UP000480548"/>
    </source>
</evidence>
<dbReference type="SUPFAM" id="SSF103473">
    <property type="entry name" value="MFS general substrate transporter"/>
    <property type="match status" value="1"/>
</dbReference>
<keyword evidence="5 7" id="KW-0472">Membrane</keyword>
<proteinExistence type="inferred from homology"/>
<dbReference type="AlphaFoldDB" id="A0A7C8NXP0"/>
<dbReference type="Gene3D" id="1.20.1250.20">
    <property type="entry name" value="MFS general substrate transporter like domains"/>
    <property type="match status" value="2"/>
</dbReference>
<protein>
    <recommendedName>
        <fullName evidence="8">Major facilitator superfamily (MFS) profile domain-containing protein</fullName>
    </recommendedName>
</protein>
<feature type="transmembrane region" description="Helical" evidence="7">
    <location>
        <begin position="132"/>
        <end position="152"/>
    </location>
</feature>
<reference evidence="9 10" key="1">
    <citation type="submission" date="2019-06" db="EMBL/GenBank/DDBJ databases">
        <authorList>
            <person name="Palmer J.M."/>
        </authorList>
    </citation>
    <scope>NUCLEOTIDE SEQUENCE [LARGE SCALE GENOMIC DNA]</scope>
    <source>
        <strain evidence="9 10">TWF703</strain>
    </source>
</reference>
<feature type="transmembrane region" description="Helical" evidence="7">
    <location>
        <begin position="390"/>
        <end position="412"/>
    </location>
</feature>
<dbReference type="PANTHER" id="PTHR43791:SF40">
    <property type="entry name" value="THIAMINE PATHWAY TRANSPORTER THI73"/>
    <property type="match status" value="1"/>
</dbReference>
<organism evidence="9 10">
    <name type="scientific">Orbilia oligospora</name>
    <name type="common">Nematode-trapping fungus</name>
    <name type="synonym">Arthrobotrys oligospora</name>
    <dbReference type="NCBI Taxonomy" id="2813651"/>
    <lineage>
        <taxon>Eukaryota</taxon>
        <taxon>Fungi</taxon>
        <taxon>Dikarya</taxon>
        <taxon>Ascomycota</taxon>
        <taxon>Pezizomycotina</taxon>
        <taxon>Orbiliomycetes</taxon>
        <taxon>Orbiliales</taxon>
        <taxon>Orbiliaceae</taxon>
        <taxon>Orbilia</taxon>
    </lineage>
</organism>